<dbReference type="PANTHER" id="PTHR34047:SF8">
    <property type="entry name" value="PROTEIN YKFC"/>
    <property type="match status" value="1"/>
</dbReference>
<dbReference type="EMBL" id="MFVV01000043">
    <property type="protein sequence ID" value="OGJ02517.1"/>
    <property type="molecule type" value="Genomic_DNA"/>
</dbReference>
<dbReference type="Proteomes" id="UP000176192">
    <property type="component" value="Unassembled WGS sequence"/>
</dbReference>
<sequence>MQGQKEKNKKLPSFEEIFSRENVFLAWHNFARGKKYKEDVAEFAVDLVHNLSSLRNDLISGKYSHGGYRHFKISDPKPRDIHKAEVRDRVVHHVLYNTLYPYFDRKFIFDSYSCRRNKGTHKALKRFQEFTRKESGIYRKRIWILKCDIKKCFASVDHQILKSILRREITCEKTMAIIDSIIDSFYSGEAGLGIPLGNLTSQLFVNIYLHEFDQYMKRKLKVKKYIRYADDFVIISDNRDFLLSLIPQIGEFLKKRLHFELHDKKISLKAFSAGIDFLGWVHFPRYSVLRTVTKKRMFRNLKNSRNNSAFPSHLDSYFGLLKYGNAWYLETEIMALYDNK</sequence>
<dbReference type="PROSITE" id="PS50878">
    <property type="entry name" value="RT_POL"/>
    <property type="match status" value="1"/>
</dbReference>
<organism evidence="2 3">
    <name type="scientific">Candidatus Nomurabacteria bacterium RIFCSPLOWO2_12_FULL_46_14</name>
    <dbReference type="NCBI Taxonomy" id="1801797"/>
    <lineage>
        <taxon>Bacteria</taxon>
        <taxon>Candidatus Nomuraibacteriota</taxon>
    </lineage>
</organism>
<dbReference type="InterPro" id="IPR043502">
    <property type="entry name" value="DNA/RNA_pol_sf"/>
</dbReference>
<protein>
    <recommendedName>
        <fullName evidence="1">Reverse transcriptase domain-containing protein</fullName>
    </recommendedName>
</protein>
<name>A0A1F6Y819_9BACT</name>
<dbReference type="SUPFAM" id="SSF56672">
    <property type="entry name" value="DNA/RNA polymerases"/>
    <property type="match status" value="1"/>
</dbReference>
<gene>
    <name evidence="2" type="ORF">A3G06_01260</name>
</gene>
<dbReference type="STRING" id="1801797.A3G06_01260"/>
<feature type="domain" description="Reverse transcriptase" evidence="1">
    <location>
        <begin position="1"/>
        <end position="282"/>
    </location>
</feature>
<evidence type="ECO:0000313" key="3">
    <source>
        <dbReference type="Proteomes" id="UP000176192"/>
    </source>
</evidence>
<reference evidence="2 3" key="1">
    <citation type="journal article" date="2016" name="Nat. Commun.">
        <title>Thousands of microbial genomes shed light on interconnected biogeochemical processes in an aquifer system.</title>
        <authorList>
            <person name="Anantharaman K."/>
            <person name="Brown C.T."/>
            <person name="Hug L.A."/>
            <person name="Sharon I."/>
            <person name="Castelle C.J."/>
            <person name="Probst A.J."/>
            <person name="Thomas B.C."/>
            <person name="Singh A."/>
            <person name="Wilkins M.J."/>
            <person name="Karaoz U."/>
            <person name="Brodie E.L."/>
            <person name="Williams K.H."/>
            <person name="Hubbard S.S."/>
            <person name="Banfield J.F."/>
        </authorList>
    </citation>
    <scope>NUCLEOTIDE SEQUENCE [LARGE SCALE GENOMIC DNA]</scope>
</reference>
<dbReference type="Pfam" id="PF00078">
    <property type="entry name" value="RVT_1"/>
    <property type="match status" value="1"/>
</dbReference>
<dbReference type="InterPro" id="IPR051083">
    <property type="entry name" value="GrpII_Intron_Splice-Mob/Def"/>
</dbReference>
<accession>A0A1F6Y819</accession>
<evidence type="ECO:0000313" key="2">
    <source>
        <dbReference type="EMBL" id="OGJ02517.1"/>
    </source>
</evidence>
<evidence type="ECO:0000259" key="1">
    <source>
        <dbReference type="PROSITE" id="PS50878"/>
    </source>
</evidence>
<dbReference type="CDD" id="cd01651">
    <property type="entry name" value="RT_G2_intron"/>
    <property type="match status" value="1"/>
</dbReference>
<comment type="caution">
    <text evidence="2">The sequence shown here is derived from an EMBL/GenBank/DDBJ whole genome shotgun (WGS) entry which is preliminary data.</text>
</comment>
<dbReference type="InterPro" id="IPR000477">
    <property type="entry name" value="RT_dom"/>
</dbReference>
<dbReference type="AlphaFoldDB" id="A0A1F6Y819"/>
<proteinExistence type="predicted"/>
<dbReference type="PANTHER" id="PTHR34047">
    <property type="entry name" value="NUCLEAR INTRON MATURASE 1, MITOCHONDRIAL-RELATED"/>
    <property type="match status" value="1"/>
</dbReference>